<dbReference type="PANTHER" id="PTHR10291:SF43">
    <property type="entry name" value="DEHYDRODOLICHYL DIPHOSPHATE SYNTHASE COMPLEX SUBUNIT DHDDS"/>
    <property type="match status" value="1"/>
</dbReference>
<keyword evidence="3" id="KW-0460">Magnesium</keyword>
<accession>A0A1I7Y8R4</accession>
<keyword evidence="6" id="KW-1185">Reference proteome</keyword>
<dbReference type="PROSITE" id="PS01066">
    <property type="entry name" value="UPP_SYNTHASE"/>
    <property type="match status" value="1"/>
</dbReference>
<reference evidence="7" key="1">
    <citation type="submission" date="2016-11" db="UniProtKB">
        <authorList>
            <consortium name="WormBaseParasite"/>
        </authorList>
    </citation>
    <scope>IDENTIFICATION</scope>
</reference>
<evidence type="ECO:0000256" key="5">
    <source>
        <dbReference type="RuleBase" id="RU363018"/>
    </source>
</evidence>
<dbReference type="AlphaFoldDB" id="A0A1I7Y8R4"/>
<dbReference type="HAMAP" id="MF_01139">
    <property type="entry name" value="ISPT"/>
    <property type="match status" value="1"/>
</dbReference>
<dbReference type="Pfam" id="PF01255">
    <property type="entry name" value="Prenyltransf"/>
    <property type="match status" value="1"/>
</dbReference>
<keyword evidence="2 5" id="KW-0808">Transferase</keyword>
<dbReference type="EC" id="2.5.1.-" evidence="5"/>
<comment type="similarity">
    <text evidence="1 5">Belongs to the UPP synthase family.</text>
</comment>
<evidence type="ECO:0000313" key="6">
    <source>
        <dbReference type="Proteomes" id="UP000095287"/>
    </source>
</evidence>
<dbReference type="GO" id="GO:0045547">
    <property type="term" value="F:ditrans,polycis-polyprenyl diphosphate synthase [(2E,6E)-farnesyl diphosphate specific] activity"/>
    <property type="evidence" value="ECO:0007669"/>
    <property type="project" value="UniProtKB-EC"/>
</dbReference>
<dbReference type="InterPro" id="IPR001441">
    <property type="entry name" value="UPP_synth-like"/>
</dbReference>
<dbReference type="Gene3D" id="3.40.1180.10">
    <property type="entry name" value="Decaprenyl diphosphate synthase-like"/>
    <property type="match status" value="1"/>
</dbReference>
<evidence type="ECO:0000313" key="7">
    <source>
        <dbReference type="WBParaSite" id="L893_g13819.t1"/>
    </source>
</evidence>
<dbReference type="NCBIfam" id="TIGR00055">
    <property type="entry name" value="uppS"/>
    <property type="match status" value="1"/>
</dbReference>
<dbReference type="PANTHER" id="PTHR10291">
    <property type="entry name" value="DEHYDRODOLICHYL DIPHOSPHATE SYNTHASE FAMILY MEMBER"/>
    <property type="match status" value="1"/>
</dbReference>
<evidence type="ECO:0000256" key="1">
    <source>
        <dbReference type="ARBA" id="ARBA00005432"/>
    </source>
</evidence>
<evidence type="ECO:0000256" key="4">
    <source>
        <dbReference type="ARBA" id="ARBA00047353"/>
    </source>
</evidence>
<evidence type="ECO:0000256" key="3">
    <source>
        <dbReference type="ARBA" id="ARBA00022842"/>
    </source>
</evidence>
<dbReference type="GO" id="GO:1904423">
    <property type="term" value="C:dehydrodolichyl diphosphate synthase complex"/>
    <property type="evidence" value="ECO:0007669"/>
    <property type="project" value="TreeGrafter"/>
</dbReference>
<comment type="catalytic activity">
    <reaction evidence="4">
        <text>n isopentenyl diphosphate + (2E,6E)-farnesyl diphosphate = a di-trans,poly-cis-polyprenyl diphosphate + n diphosphate</text>
        <dbReference type="Rhea" id="RHEA:53008"/>
        <dbReference type="Rhea" id="RHEA-COMP:19494"/>
        <dbReference type="ChEBI" id="CHEBI:33019"/>
        <dbReference type="ChEBI" id="CHEBI:128769"/>
        <dbReference type="ChEBI" id="CHEBI:136960"/>
        <dbReference type="ChEBI" id="CHEBI:175763"/>
        <dbReference type="EC" id="2.5.1.87"/>
    </reaction>
</comment>
<dbReference type="CDD" id="cd00475">
    <property type="entry name" value="Cis_IPPS"/>
    <property type="match status" value="1"/>
</dbReference>
<sequence>MATSGNLDEAVDGWFTGNTTGDRAWWWPIATRLLKYGPIPRHVAFVMDGNRRFARRNGSDSVLDGHAKGFQQLTKILEWCDNLDINEISVYAFAIDNFKRDPVEVDGLMALAEEKFHRLLQEENTLLEKGIRFRFFGEISLLPKNVRRLVAQIQLKTAHCDKKFVNVCMPYSSTDEMKRAFQFVKRGIEKELISKCDINEELISRCLDTRNSLPIDMLVRTSGEKRLSDFMLWQCADCYCHFEDVLWPDFGFWQLCKAIMSYQMRYTEIEKLKSAKVNTTVKMEESHVEKFLAWVETERRDQLQLFSTE</sequence>
<dbReference type="GO" id="GO:0016094">
    <property type="term" value="P:polyprenol biosynthetic process"/>
    <property type="evidence" value="ECO:0007669"/>
    <property type="project" value="TreeGrafter"/>
</dbReference>
<proteinExistence type="inferred from homology"/>
<dbReference type="SUPFAM" id="SSF64005">
    <property type="entry name" value="Undecaprenyl diphosphate synthase"/>
    <property type="match status" value="1"/>
</dbReference>
<dbReference type="FunFam" id="3.40.1180.10:FF:000005">
    <property type="entry name" value="Alkyl transferase"/>
    <property type="match status" value="1"/>
</dbReference>
<evidence type="ECO:0000256" key="2">
    <source>
        <dbReference type="ARBA" id="ARBA00022679"/>
    </source>
</evidence>
<dbReference type="InterPro" id="IPR018520">
    <property type="entry name" value="UPP_synth-like_CS"/>
</dbReference>
<dbReference type="Proteomes" id="UP000095287">
    <property type="component" value="Unplaced"/>
</dbReference>
<dbReference type="InterPro" id="IPR036424">
    <property type="entry name" value="UPP_synth-like_sf"/>
</dbReference>
<protein>
    <recommendedName>
        <fullName evidence="5">Alkyl transferase</fullName>
        <ecNumber evidence="5">2.5.1.-</ecNumber>
    </recommendedName>
</protein>
<name>A0A1I7Y8R4_9BILA</name>
<dbReference type="WBParaSite" id="L893_g13819.t1">
    <property type="protein sequence ID" value="L893_g13819.t1"/>
    <property type="gene ID" value="L893_g13819"/>
</dbReference>
<dbReference type="GO" id="GO:0005783">
    <property type="term" value="C:endoplasmic reticulum"/>
    <property type="evidence" value="ECO:0007669"/>
    <property type="project" value="TreeGrafter"/>
</dbReference>
<organism evidence="6 7">
    <name type="scientific">Steinernema glaseri</name>
    <dbReference type="NCBI Taxonomy" id="37863"/>
    <lineage>
        <taxon>Eukaryota</taxon>
        <taxon>Metazoa</taxon>
        <taxon>Ecdysozoa</taxon>
        <taxon>Nematoda</taxon>
        <taxon>Chromadorea</taxon>
        <taxon>Rhabditida</taxon>
        <taxon>Tylenchina</taxon>
        <taxon>Panagrolaimomorpha</taxon>
        <taxon>Strongyloidoidea</taxon>
        <taxon>Steinernematidae</taxon>
        <taxon>Steinernema</taxon>
    </lineage>
</organism>